<dbReference type="SUPFAM" id="SSF75445">
    <property type="entry name" value="D-ribose-5-phosphate isomerase (RpiA), lid domain"/>
    <property type="match status" value="1"/>
</dbReference>
<comment type="function">
    <text evidence="2">Catalyzes the reversible conversion of ribose-5-phosphate to ribulose 5-phosphate.</text>
</comment>
<dbReference type="CDD" id="cd01398">
    <property type="entry name" value="RPI_A"/>
    <property type="match status" value="1"/>
</dbReference>
<dbReference type="InterPro" id="IPR004788">
    <property type="entry name" value="Ribose5P_isomerase_type_A"/>
</dbReference>
<dbReference type="GO" id="GO:0006014">
    <property type="term" value="P:D-ribose metabolic process"/>
    <property type="evidence" value="ECO:0007669"/>
    <property type="project" value="TreeGrafter"/>
</dbReference>
<dbReference type="GO" id="GO:0005829">
    <property type="term" value="C:cytosol"/>
    <property type="evidence" value="ECO:0007669"/>
    <property type="project" value="TreeGrafter"/>
</dbReference>
<sequence>MDYSRLKQIAAEKAVEEVKDGMFVGLGTGSTAKFAIIKIAKKIKDGHLKNIYGIPTSKKTEELAAGLGIPLLSLNQLFKLRTKNVERRTLNIERTKLIDITIDGADEVDSDLNLIKGGGGALLREKVIAQNTGRLLIVVDKTKLSSRLGEKFFVPVEVLQFALESEINFLESLGAKTDIRKSDDGGFFVTDEGNYIIDANFGKIENPAELNSLLNERAGIVEHGIFLNKLVDSVYCSSNDGIEILSVS</sequence>
<feature type="active site" description="Proton acceptor" evidence="2">
    <location>
        <position position="125"/>
    </location>
</feature>
<evidence type="ECO:0000313" key="4">
    <source>
        <dbReference type="Proteomes" id="UP000009011"/>
    </source>
</evidence>
<dbReference type="OrthoDB" id="5870696at2"/>
<reference evidence="3 4" key="1">
    <citation type="journal article" date="2013" name="PLoS ONE">
        <title>Genomic analysis of Melioribacter roseus, facultatively anaerobic organotrophic bacterium representing a novel deep lineage within Bacteriodetes/Chlorobi group.</title>
        <authorList>
            <person name="Kadnikov V.V."/>
            <person name="Mardanov A.V."/>
            <person name="Podosokorskaya O.A."/>
            <person name="Gavrilov S.N."/>
            <person name="Kublanov I.V."/>
            <person name="Beletsky A.V."/>
            <person name="Bonch-Osmolovskaya E.A."/>
            <person name="Ravin N.V."/>
        </authorList>
    </citation>
    <scope>NUCLEOTIDE SEQUENCE [LARGE SCALE GENOMIC DNA]</scope>
    <source>
        <strain evidence="4">JCM 17771 / P3M-2</strain>
    </source>
</reference>
<dbReference type="STRING" id="1191523.MROS_0521"/>
<comment type="pathway">
    <text evidence="2">Carbohydrate degradation; pentose phosphate pathway; D-ribose 5-phosphate from D-ribulose 5-phosphate (non-oxidative stage): step 1/1.</text>
</comment>
<dbReference type="NCBIfam" id="NF001924">
    <property type="entry name" value="PRK00702.1"/>
    <property type="match status" value="1"/>
</dbReference>
<gene>
    <name evidence="2" type="primary">rpiA</name>
    <name evidence="3" type="ordered locus">MROS_0521</name>
</gene>
<dbReference type="RefSeq" id="WP_014855201.1">
    <property type="nucleotide sequence ID" value="NC_018178.1"/>
</dbReference>
<name>I6ZP08_MELRP</name>
<comment type="similarity">
    <text evidence="2">Belongs to the ribose 5-phosphate isomerase family.</text>
</comment>
<dbReference type="Gene3D" id="3.40.50.1360">
    <property type="match status" value="1"/>
</dbReference>
<dbReference type="eggNOG" id="COG0120">
    <property type="taxonomic scope" value="Bacteria"/>
</dbReference>
<dbReference type="GO" id="GO:0009052">
    <property type="term" value="P:pentose-phosphate shunt, non-oxidative branch"/>
    <property type="evidence" value="ECO:0007669"/>
    <property type="project" value="UniProtKB-UniRule"/>
</dbReference>
<comment type="catalytic activity">
    <reaction evidence="2">
        <text>aldehydo-D-ribose 5-phosphate = D-ribulose 5-phosphate</text>
        <dbReference type="Rhea" id="RHEA:14657"/>
        <dbReference type="ChEBI" id="CHEBI:58121"/>
        <dbReference type="ChEBI" id="CHEBI:58273"/>
        <dbReference type="EC" id="5.3.1.6"/>
    </reaction>
</comment>
<comment type="subunit">
    <text evidence="2">Homodimer.</text>
</comment>
<dbReference type="KEGG" id="mro:MROS_0521"/>
<dbReference type="HAMAP" id="MF_00170">
    <property type="entry name" value="Rib_5P_isom_A"/>
    <property type="match status" value="1"/>
</dbReference>
<dbReference type="AlphaFoldDB" id="I6ZP08"/>
<protein>
    <recommendedName>
        <fullName evidence="2">Ribose-5-phosphate isomerase A</fullName>
        <ecNumber evidence="2">5.3.1.6</ecNumber>
    </recommendedName>
    <alternativeName>
        <fullName evidence="2">Phosphoriboisomerase A</fullName>
        <shortName evidence="2">PRI</shortName>
    </alternativeName>
</protein>
<dbReference type="GO" id="GO:0004751">
    <property type="term" value="F:ribose-5-phosphate isomerase activity"/>
    <property type="evidence" value="ECO:0007669"/>
    <property type="project" value="UniProtKB-UniRule"/>
</dbReference>
<keyword evidence="4" id="KW-1185">Reference proteome</keyword>
<accession>I6ZP08</accession>
<dbReference type="HOGENOM" id="CLU_056590_1_1_10"/>
<dbReference type="InterPro" id="IPR037171">
    <property type="entry name" value="NagB/RpiA_transferase-like"/>
</dbReference>
<evidence type="ECO:0000256" key="2">
    <source>
        <dbReference type="HAMAP-Rule" id="MF_00170"/>
    </source>
</evidence>
<feature type="binding site" evidence="2">
    <location>
        <begin position="28"/>
        <end position="31"/>
    </location>
    <ligand>
        <name>substrate</name>
    </ligand>
</feature>
<dbReference type="NCBIfam" id="TIGR00021">
    <property type="entry name" value="rpiA"/>
    <property type="match status" value="1"/>
</dbReference>
<dbReference type="InterPro" id="IPR020672">
    <property type="entry name" value="Ribose5P_isomerase_typA_subgr"/>
</dbReference>
<dbReference type="PATRIC" id="fig|1191523.3.peg.544"/>
<keyword evidence="1 2" id="KW-0413">Isomerase</keyword>
<dbReference type="EC" id="5.3.1.6" evidence="2"/>
<dbReference type="Gene3D" id="3.30.70.260">
    <property type="match status" value="1"/>
</dbReference>
<dbReference type="PANTHER" id="PTHR11934">
    <property type="entry name" value="RIBOSE-5-PHOSPHATE ISOMERASE"/>
    <property type="match status" value="1"/>
</dbReference>
<dbReference type="Proteomes" id="UP000009011">
    <property type="component" value="Chromosome"/>
</dbReference>
<dbReference type="SUPFAM" id="SSF100950">
    <property type="entry name" value="NagB/RpiA/CoA transferase-like"/>
    <property type="match status" value="1"/>
</dbReference>
<organism evidence="3 4">
    <name type="scientific">Melioribacter roseus (strain DSM 23840 / JCM 17771 / VKM B-2668 / P3M-2)</name>
    <dbReference type="NCBI Taxonomy" id="1191523"/>
    <lineage>
        <taxon>Bacteria</taxon>
        <taxon>Pseudomonadati</taxon>
        <taxon>Ignavibacteriota</taxon>
        <taxon>Ignavibacteria</taxon>
        <taxon>Ignavibacteriales</taxon>
        <taxon>Melioribacteraceae</taxon>
        <taxon>Melioribacter</taxon>
    </lineage>
</organism>
<dbReference type="PANTHER" id="PTHR11934:SF0">
    <property type="entry name" value="RIBOSE-5-PHOSPHATE ISOMERASE"/>
    <property type="match status" value="1"/>
</dbReference>
<feature type="binding site" evidence="2">
    <location>
        <position position="143"/>
    </location>
    <ligand>
        <name>substrate</name>
    </ligand>
</feature>
<dbReference type="UniPathway" id="UPA00115">
    <property type="reaction ID" value="UER00412"/>
</dbReference>
<feature type="binding site" evidence="2">
    <location>
        <begin position="103"/>
        <end position="106"/>
    </location>
    <ligand>
        <name>substrate</name>
    </ligand>
</feature>
<dbReference type="Pfam" id="PF06026">
    <property type="entry name" value="Rib_5-P_isom_A"/>
    <property type="match status" value="1"/>
</dbReference>
<dbReference type="EMBL" id="CP003557">
    <property type="protein sequence ID" value="AFN73764.1"/>
    <property type="molecule type" value="Genomic_DNA"/>
</dbReference>
<feature type="binding site" evidence="2">
    <location>
        <begin position="116"/>
        <end position="119"/>
    </location>
    <ligand>
        <name>substrate</name>
    </ligand>
</feature>
<evidence type="ECO:0000313" key="3">
    <source>
        <dbReference type="EMBL" id="AFN73764.1"/>
    </source>
</evidence>
<proteinExistence type="inferred from homology"/>
<evidence type="ECO:0000256" key="1">
    <source>
        <dbReference type="ARBA" id="ARBA00023235"/>
    </source>
</evidence>